<keyword evidence="4" id="KW-1185">Reference proteome</keyword>
<evidence type="ECO:0000313" key="3">
    <source>
        <dbReference type="EMBL" id="OTF97058.1"/>
    </source>
</evidence>
<dbReference type="OMA" id="YARCTSY"/>
<dbReference type="CDD" id="cd06257">
    <property type="entry name" value="DnaJ"/>
    <property type="match status" value="1"/>
</dbReference>
<evidence type="ECO:0000313" key="2">
    <source>
        <dbReference type="EMBL" id="KAF5767429.1"/>
    </source>
</evidence>
<dbReference type="PROSITE" id="PS50076">
    <property type="entry name" value="DNAJ_2"/>
    <property type="match status" value="1"/>
</dbReference>
<dbReference type="SMART" id="SM00271">
    <property type="entry name" value="DnaJ"/>
    <property type="match status" value="1"/>
</dbReference>
<dbReference type="InParanoid" id="A0A251SEK5"/>
<dbReference type="Gene3D" id="1.10.287.110">
    <property type="entry name" value="DnaJ domain"/>
    <property type="match status" value="1"/>
</dbReference>
<reference evidence="3" key="2">
    <citation type="submission" date="2017-02" db="EMBL/GenBank/DDBJ databases">
        <title>Sunflower complete genome.</title>
        <authorList>
            <person name="Langlade N."/>
            <person name="Munos S."/>
        </authorList>
    </citation>
    <scope>NUCLEOTIDE SEQUENCE [LARGE SCALE GENOMIC DNA]</scope>
    <source>
        <tissue evidence="3">Leaves</tissue>
    </source>
</reference>
<dbReference type="GO" id="GO:0009507">
    <property type="term" value="C:chloroplast"/>
    <property type="evidence" value="ECO:0000318"/>
    <property type="project" value="GO_Central"/>
</dbReference>
<dbReference type="InterPro" id="IPR036869">
    <property type="entry name" value="J_dom_sf"/>
</dbReference>
<dbReference type="InterPro" id="IPR052276">
    <property type="entry name" value="Diphthamide-biosynth_chaperone"/>
</dbReference>
<dbReference type="PRINTS" id="PR00625">
    <property type="entry name" value="JDOMAIN"/>
</dbReference>
<reference evidence="2 4" key="1">
    <citation type="journal article" date="2017" name="Nature">
        <title>The sunflower genome provides insights into oil metabolism, flowering and Asterid evolution.</title>
        <authorList>
            <person name="Badouin H."/>
            <person name="Gouzy J."/>
            <person name="Grassa C.J."/>
            <person name="Murat F."/>
            <person name="Staton S.E."/>
            <person name="Cottret L."/>
            <person name="Lelandais-Briere C."/>
            <person name="Owens G.L."/>
            <person name="Carrere S."/>
            <person name="Mayjonade B."/>
            <person name="Legrand L."/>
            <person name="Gill N."/>
            <person name="Kane N.C."/>
            <person name="Bowers J.E."/>
            <person name="Hubner S."/>
            <person name="Bellec A."/>
            <person name="Berard A."/>
            <person name="Berges H."/>
            <person name="Blanchet N."/>
            <person name="Boniface M.C."/>
            <person name="Brunel D."/>
            <person name="Catrice O."/>
            <person name="Chaidir N."/>
            <person name="Claudel C."/>
            <person name="Donnadieu C."/>
            <person name="Faraut T."/>
            <person name="Fievet G."/>
            <person name="Helmstetter N."/>
            <person name="King M."/>
            <person name="Knapp S.J."/>
            <person name="Lai Z."/>
            <person name="Le Paslier M.C."/>
            <person name="Lippi Y."/>
            <person name="Lorenzon L."/>
            <person name="Mandel J.R."/>
            <person name="Marage G."/>
            <person name="Marchand G."/>
            <person name="Marquand E."/>
            <person name="Bret-Mestries E."/>
            <person name="Morien E."/>
            <person name="Nambeesan S."/>
            <person name="Nguyen T."/>
            <person name="Pegot-Espagnet P."/>
            <person name="Pouilly N."/>
            <person name="Raftis F."/>
            <person name="Sallet E."/>
            <person name="Schiex T."/>
            <person name="Thomas J."/>
            <person name="Vandecasteele C."/>
            <person name="Vares D."/>
            <person name="Vear F."/>
            <person name="Vautrin S."/>
            <person name="Crespi M."/>
            <person name="Mangin B."/>
            <person name="Burke J.M."/>
            <person name="Salse J."/>
            <person name="Munos S."/>
            <person name="Vincourt P."/>
            <person name="Rieseberg L.H."/>
            <person name="Langlade N.B."/>
        </authorList>
    </citation>
    <scope>NUCLEOTIDE SEQUENCE [LARGE SCALE GENOMIC DNA]</scope>
    <source>
        <strain evidence="4">cv. SF193</strain>
        <tissue evidence="2">Leaves</tissue>
    </source>
</reference>
<dbReference type="InterPro" id="IPR001623">
    <property type="entry name" value="DnaJ_domain"/>
</dbReference>
<evidence type="ECO:0000313" key="4">
    <source>
        <dbReference type="Proteomes" id="UP000215914"/>
    </source>
</evidence>
<evidence type="ECO:0000259" key="1">
    <source>
        <dbReference type="PROSITE" id="PS50076"/>
    </source>
</evidence>
<dbReference type="OrthoDB" id="445556at2759"/>
<accession>A0A251SEK5</accession>
<dbReference type="AlphaFoldDB" id="A0A251SEK5"/>
<reference evidence="2" key="3">
    <citation type="submission" date="2020-06" db="EMBL/GenBank/DDBJ databases">
        <title>Helianthus annuus Genome sequencing and assembly Release 2.</title>
        <authorList>
            <person name="Gouzy J."/>
            <person name="Langlade N."/>
            <person name="Munos S."/>
        </authorList>
    </citation>
    <scope>NUCLEOTIDE SEQUENCE</scope>
    <source>
        <tissue evidence="2">Leaves</tissue>
    </source>
</reference>
<sequence>MATSFSSSLFSSPNFTLTSTRPSFSHSHSTSFSNSNSISITRYPISAAYATTAERTAASVTETNRSYGSYSQRSLYEVLGVEIGADTREVKSAYRRLARVLHPDVGSCESSADEFMRVHSAYATLADPVKRAEYDRSLVQTRMGGVCPVGGCRSGSRRRWETDQCW</sequence>
<dbReference type="Gramene" id="mRNA:HanXRQr2_Chr14g0624251">
    <property type="protein sequence ID" value="CDS:HanXRQr2_Chr14g0624251.1"/>
    <property type="gene ID" value="HanXRQr2_Chr14g0624251"/>
</dbReference>
<feature type="domain" description="J" evidence="1">
    <location>
        <begin position="74"/>
        <end position="138"/>
    </location>
</feature>
<dbReference type="EMBL" id="MNCJ02000329">
    <property type="protein sequence ID" value="KAF5767429.1"/>
    <property type="molecule type" value="Genomic_DNA"/>
</dbReference>
<dbReference type="InterPro" id="IPR018253">
    <property type="entry name" value="DnaJ_domain_CS"/>
</dbReference>
<dbReference type="SUPFAM" id="SSF46565">
    <property type="entry name" value="Chaperone J-domain"/>
    <property type="match status" value="1"/>
</dbReference>
<dbReference type="PANTHER" id="PTHR44240">
    <property type="entry name" value="DNAJ DOMAIN (PROKARYOTIC HEAT SHOCK PROTEIN)-RELATED"/>
    <property type="match status" value="1"/>
</dbReference>
<gene>
    <name evidence="3" type="ORF">HannXRQ_Chr14g0430381</name>
    <name evidence="2" type="ORF">HanXRQr2_Chr14g0624251</name>
</gene>
<name>A0A251SEK5_HELAN</name>
<proteinExistence type="predicted"/>
<dbReference type="Pfam" id="PF00226">
    <property type="entry name" value="DnaJ"/>
    <property type="match status" value="1"/>
</dbReference>
<dbReference type="PANTHER" id="PTHR44240:SF27">
    <property type="entry name" value="DNAJ DOMAIN, CHAPERONE J-DOMAIN SUPERFAMILY"/>
    <property type="match status" value="1"/>
</dbReference>
<organism evidence="3 4">
    <name type="scientific">Helianthus annuus</name>
    <name type="common">Common sunflower</name>
    <dbReference type="NCBI Taxonomy" id="4232"/>
    <lineage>
        <taxon>Eukaryota</taxon>
        <taxon>Viridiplantae</taxon>
        <taxon>Streptophyta</taxon>
        <taxon>Embryophyta</taxon>
        <taxon>Tracheophyta</taxon>
        <taxon>Spermatophyta</taxon>
        <taxon>Magnoliopsida</taxon>
        <taxon>eudicotyledons</taxon>
        <taxon>Gunneridae</taxon>
        <taxon>Pentapetalae</taxon>
        <taxon>asterids</taxon>
        <taxon>campanulids</taxon>
        <taxon>Asterales</taxon>
        <taxon>Asteraceae</taxon>
        <taxon>Asteroideae</taxon>
        <taxon>Heliantheae alliance</taxon>
        <taxon>Heliantheae</taxon>
        <taxon>Helianthus</taxon>
    </lineage>
</organism>
<dbReference type="Proteomes" id="UP000215914">
    <property type="component" value="Chromosome 14"/>
</dbReference>
<dbReference type="EMBL" id="CM007903">
    <property type="protein sequence ID" value="OTF97058.1"/>
    <property type="molecule type" value="Genomic_DNA"/>
</dbReference>
<protein>
    <submittedName>
        <fullName evidence="2">DnaJ domain, Chaperone J-domain superfamily</fullName>
    </submittedName>
    <submittedName>
        <fullName evidence="3">Putative dnaJ domain-containing protein</fullName>
    </submittedName>
</protein>
<dbReference type="STRING" id="4232.A0A251SEK5"/>
<dbReference type="PROSITE" id="PS00636">
    <property type="entry name" value="DNAJ_1"/>
    <property type="match status" value="1"/>
</dbReference>